<evidence type="ECO:0000313" key="2">
    <source>
        <dbReference type="WBParaSite" id="RSKR_0001139300.1"/>
    </source>
</evidence>
<protein>
    <submittedName>
        <fullName evidence="2">Peptidase S1 domain-containing protein</fullName>
    </submittedName>
</protein>
<organism evidence="1 2">
    <name type="scientific">Rhabditophanes sp. KR3021</name>
    <dbReference type="NCBI Taxonomy" id="114890"/>
    <lineage>
        <taxon>Eukaryota</taxon>
        <taxon>Metazoa</taxon>
        <taxon>Ecdysozoa</taxon>
        <taxon>Nematoda</taxon>
        <taxon>Chromadorea</taxon>
        <taxon>Rhabditida</taxon>
        <taxon>Tylenchina</taxon>
        <taxon>Panagrolaimomorpha</taxon>
        <taxon>Strongyloidoidea</taxon>
        <taxon>Alloionematidae</taxon>
        <taxon>Rhabditophanes</taxon>
    </lineage>
</organism>
<reference evidence="2" key="1">
    <citation type="submission" date="2016-11" db="UniProtKB">
        <authorList>
            <consortium name="WormBaseParasite"/>
        </authorList>
    </citation>
    <scope>IDENTIFICATION</scope>
    <source>
        <strain evidence="2">KR3021</strain>
    </source>
</reference>
<evidence type="ECO:0000313" key="1">
    <source>
        <dbReference type="Proteomes" id="UP000095286"/>
    </source>
</evidence>
<dbReference type="Proteomes" id="UP000095286">
    <property type="component" value="Unplaced"/>
</dbReference>
<dbReference type="WBParaSite" id="RSKR_0001139300.1">
    <property type="protein sequence ID" value="RSKR_0001139300.1"/>
    <property type="gene ID" value="RSKR_0001139300"/>
</dbReference>
<proteinExistence type="predicted"/>
<sequence>MNDDEEDQSNSHQCADEALDGDDWNSFHWNGQEKPSVVEMGVDDGPTVFWCNNKWNDNEFNESFLGEKDSNMIMYTSAAGCQGTDEIIPHINDALINCFFVLTEDDLSDSIAFAIENSNNEYSLE</sequence>
<accession>A0AC35UGJ4</accession>
<name>A0AC35UGJ4_9BILA</name>